<dbReference type="GO" id="GO:0004176">
    <property type="term" value="F:ATP-dependent peptidase activity"/>
    <property type="evidence" value="ECO:0007669"/>
    <property type="project" value="InterPro"/>
</dbReference>
<gene>
    <name evidence="8" type="ORF">AaV_042</name>
</gene>
<evidence type="ECO:0000259" key="7">
    <source>
        <dbReference type="PROSITE" id="PS51786"/>
    </source>
</evidence>
<feature type="domain" description="Lon proteolytic" evidence="7">
    <location>
        <begin position="580"/>
        <end position="770"/>
    </location>
</feature>
<organism evidence="8 9">
    <name type="scientific">Aureococcus anophagefferens virus</name>
    <dbReference type="NCBI Taxonomy" id="1474867"/>
    <lineage>
        <taxon>Viruses</taxon>
        <taxon>Varidnaviria</taxon>
        <taxon>Bamfordvirae</taxon>
        <taxon>Nucleocytoviricota</taxon>
        <taxon>Megaviricetes</taxon>
        <taxon>Imitervirales</taxon>
        <taxon>Schizomimiviridae</taxon>
        <taxon>Kratosvirus</taxon>
        <taxon>Kratosvirus quantuckense</taxon>
    </lineage>
</organism>
<dbReference type="InterPro" id="IPR020568">
    <property type="entry name" value="Ribosomal_Su5_D2-typ_SF"/>
</dbReference>
<name>A0A076FMQ5_9VIRU</name>
<dbReference type="InterPro" id="IPR003959">
    <property type="entry name" value="ATPase_AAA_core"/>
</dbReference>
<evidence type="ECO:0000256" key="6">
    <source>
        <dbReference type="SAM" id="MobiDB-lite"/>
    </source>
</evidence>
<dbReference type="GO" id="GO:0016887">
    <property type="term" value="F:ATP hydrolysis activity"/>
    <property type="evidence" value="ECO:0007669"/>
    <property type="project" value="InterPro"/>
</dbReference>
<dbReference type="RefSeq" id="YP_009052120.1">
    <property type="nucleotide sequence ID" value="NC_024697.1"/>
</dbReference>
<accession>A0A076FMQ5</accession>
<reference evidence="8 9" key="1">
    <citation type="journal article" date="2014" name="Virology">
        <title>Genome of brown tide virus (AaV), the little giant of the Megaviridae, elucidates NCLDV genome expansion and host-virus coevolution.</title>
        <authorList>
            <person name="Moniruzzaman M."/>
            <person name="LeCleir G.R."/>
            <person name="Brown C.M."/>
            <person name="Gobler C.J."/>
            <person name="Bidle K.D."/>
            <person name="Wilson W.H."/>
            <person name="Wilhelm S.W."/>
        </authorList>
    </citation>
    <scope>NUCLEOTIDE SEQUENCE [LARGE SCALE GENOMIC DNA]</scope>
    <source>
        <strain evidence="8">BtV-01</strain>
    </source>
</reference>
<dbReference type="KEGG" id="vg:20041539"/>
<keyword evidence="1 8" id="KW-0645">Protease</keyword>
<dbReference type="Proteomes" id="UP000028667">
    <property type="component" value="Segment"/>
</dbReference>
<dbReference type="GO" id="GO:0006515">
    <property type="term" value="P:protein quality control for misfolded or incompletely synthesized proteins"/>
    <property type="evidence" value="ECO:0007669"/>
    <property type="project" value="TreeGrafter"/>
</dbReference>
<dbReference type="OrthoDB" id="816at10239"/>
<dbReference type="InterPro" id="IPR014721">
    <property type="entry name" value="Ribsml_uS5_D2-typ_fold_subgr"/>
</dbReference>
<evidence type="ECO:0000313" key="8">
    <source>
        <dbReference type="EMBL" id="AII17218.1"/>
    </source>
</evidence>
<feature type="region of interest" description="Disordered" evidence="6">
    <location>
        <begin position="117"/>
        <end position="170"/>
    </location>
</feature>
<dbReference type="Pfam" id="PF00004">
    <property type="entry name" value="AAA"/>
    <property type="match status" value="1"/>
</dbReference>
<keyword evidence="2" id="KW-0547">Nucleotide-binding</keyword>
<dbReference type="SUPFAM" id="SSF52540">
    <property type="entry name" value="P-loop containing nucleoside triphosphate hydrolases"/>
    <property type="match status" value="1"/>
</dbReference>
<feature type="compositionally biased region" description="Acidic residues" evidence="6">
    <location>
        <begin position="128"/>
        <end position="161"/>
    </location>
</feature>
<protein>
    <submittedName>
        <fullName evidence="8">Putative lon protease</fullName>
    </submittedName>
</protein>
<dbReference type="Gene3D" id="3.40.50.300">
    <property type="entry name" value="P-loop containing nucleotide triphosphate hydrolases"/>
    <property type="match status" value="1"/>
</dbReference>
<evidence type="ECO:0000256" key="4">
    <source>
        <dbReference type="ARBA" id="ARBA00022825"/>
    </source>
</evidence>
<dbReference type="InterPro" id="IPR008268">
    <property type="entry name" value="Peptidase_S16_AS"/>
</dbReference>
<evidence type="ECO:0000256" key="3">
    <source>
        <dbReference type="ARBA" id="ARBA00022801"/>
    </source>
</evidence>
<keyword evidence="3" id="KW-0378">Hydrolase</keyword>
<evidence type="ECO:0000313" key="9">
    <source>
        <dbReference type="Proteomes" id="UP000028667"/>
    </source>
</evidence>
<dbReference type="PRINTS" id="PR00830">
    <property type="entry name" value="ENDOLAPTASE"/>
</dbReference>
<dbReference type="InterPro" id="IPR054594">
    <property type="entry name" value="Lon_lid"/>
</dbReference>
<dbReference type="SUPFAM" id="SSF54211">
    <property type="entry name" value="Ribosomal protein S5 domain 2-like"/>
    <property type="match status" value="1"/>
</dbReference>
<keyword evidence="9" id="KW-1185">Reference proteome</keyword>
<dbReference type="PROSITE" id="PS51786">
    <property type="entry name" value="LON_PROTEOLYTIC"/>
    <property type="match status" value="1"/>
</dbReference>
<dbReference type="PANTHER" id="PTHR43718">
    <property type="entry name" value="LON PROTEASE"/>
    <property type="match status" value="1"/>
</dbReference>
<dbReference type="PROSITE" id="PS01046">
    <property type="entry name" value="LON_SER"/>
    <property type="match status" value="1"/>
</dbReference>
<evidence type="ECO:0000256" key="5">
    <source>
        <dbReference type="ARBA" id="ARBA00022840"/>
    </source>
</evidence>
<keyword evidence="5" id="KW-0067">ATP-binding</keyword>
<dbReference type="Pfam" id="PF05362">
    <property type="entry name" value="Lon_C"/>
    <property type="match status" value="1"/>
</dbReference>
<sequence length="771" mass="87736">MDLSNSFKQSCVLIVDYYRTIRETMLSSGFYKNEEFLKMFINKLKNTSPTVMPIQKLTEGQKKSLERGLNDIHNLVSTSIQDWHKSRLKTKKSLIDFIDEQIEYHLGLIETIDKRGKKRMRNEKDKDEEYEDKDDDDYIYEDDDDDDEDDDDDDDDDDEEYEKPHKKRKIGRNRTNSIDVENYFNDKLNSKHSNVKSKVEVFESLDDEDKAKILDFIKEPIKKNANLPIIYKLILSKLPTEFKNNIIDTLNNSDTDGSNKYREFIRNALKIPFDVYVNKNPVDINNKKSVKEFLNKTEKLMNEAVYGHEEAKKQVLRYVAQNISNKSANGLIIGIEGPMGNGKTTMIEKGFAKALGRPFVTIPLGGFTDASNMEGHSFTYEGSRHGIIVESLIKAKCMNPVIYLDELDKVSKTAKGDEIINLLIHLIDPSQNTHYKDKYFADLDIDLSKCTFVFSYNDRYEINPILMDRIQQVTTKGFKLDDKIKISQKFLLPSIESDIGIKNNSIKMKEETVKKIIEDYTLEGGVRSLKKILYEIARELNLRFLTGNSVKFPLTLKTDDVVNDFLKDKNKIRLEKIHPVPEIGKINGMYACSNGVGGLTVIETKFIPSNTTMNLKLTGMQGDVMKESMAVAKSVAWSLMSPRDQNKLAQKLKNTDLHIHVPEGATPKDGPSAGCAITVAIFSKLMNKKVYNHIATTGEIDLSGNVTAIGGLDSKLHGAKKAGCTLCLCPKQNEEDLEKIKKEYPKLIDESFDVICVDNIHKAMEILIVKD</sequence>
<dbReference type="PANTHER" id="PTHR43718:SF2">
    <property type="entry name" value="LON PROTEASE HOMOLOG, MITOCHONDRIAL"/>
    <property type="match status" value="1"/>
</dbReference>
<keyword evidence="4" id="KW-0720">Serine protease</keyword>
<dbReference type="Gene3D" id="3.30.230.10">
    <property type="match status" value="1"/>
</dbReference>
<proteinExistence type="predicted"/>
<dbReference type="GeneID" id="20041539"/>
<evidence type="ECO:0000256" key="2">
    <source>
        <dbReference type="ARBA" id="ARBA00022741"/>
    </source>
</evidence>
<dbReference type="InterPro" id="IPR008269">
    <property type="entry name" value="Lon_proteolytic"/>
</dbReference>
<dbReference type="GO" id="GO:0005524">
    <property type="term" value="F:ATP binding"/>
    <property type="evidence" value="ECO:0007669"/>
    <property type="project" value="UniProtKB-KW"/>
</dbReference>
<evidence type="ECO:0000256" key="1">
    <source>
        <dbReference type="ARBA" id="ARBA00022670"/>
    </source>
</evidence>
<dbReference type="InterPro" id="IPR027417">
    <property type="entry name" value="P-loop_NTPase"/>
</dbReference>
<dbReference type="Pfam" id="PF22667">
    <property type="entry name" value="Lon_lid"/>
    <property type="match status" value="1"/>
</dbReference>
<dbReference type="InterPro" id="IPR027065">
    <property type="entry name" value="Lon_Prtase"/>
</dbReference>
<dbReference type="EMBL" id="KJ645900">
    <property type="protein sequence ID" value="AII17218.1"/>
    <property type="molecule type" value="Genomic_DNA"/>
</dbReference>
<dbReference type="GO" id="GO:0004252">
    <property type="term" value="F:serine-type endopeptidase activity"/>
    <property type="evidence" value="ECO:0007669"/>
    <property type="project" value="InterPro"/>
</dbReference>
<dbReference type="Gene3D" id="1.10.8.60">
    <property type="match status" value="1"/>
</dbReference>